<dbReference type="Pfam" id="PF00132">
    <property type="entry name" value="Hexapep"/>
    <property type="match status" value="1"/>
</dbReference>
<evidence type="ECO:0008006" key="7">
    <source>
        <dbReference type="Google" id="ProtNLM"/>
    </source>
</evidence>
<dbReference type="Gene3D" id="2.160.10.10">
    <property type="entry name" value="Hexapeptide repeat proteins"/>
    <property type="match status" value="1"/>
</dbReference>
<accession>A0A0M0F936</accession>
<reference evidence="5 6" key="1">
    <citation type="journal article" date="2015" name="Sci. Rep.">
        <title>Functional and structural properties of a novel cellulosome-like multienzyme complex: efficient glycoside hydrolysis of water-insoluble 7-xylosyl-10-deacetylpaclitaxel.</title>
        <authorList>
            <person name="Dou T.Y."/>
            <person name="Luan H.W."/>
            <person name="Ge G.B."/>
            <person name="Dong M.M."/>
            <person name="Zou H.F."/>
            <person name="He Y.Q."/>
            <person name="Cui P."/>
            <person name="Wang J.Y."/>
            <person name="Hao D.C."/>
            <person name="Yang S.L."/>
            <person name="Yang L."/>
        </authorList>
    </citation>
    <scope>NUCLEOTIDE SEQUENCE [LARGE SCALE GENOMIC DNA]</scope>
    <source>
        <strain evidence="5 6">F16</strain>
    </source>
</reference>
<evidence type="ECO:0000256" key="3">
    <source>
        <dbReference type="PIRSR" id="PIRSR620019-1"/>
    </source>
</evidence>
<feature type="binding site" evidence="4">
    <location>
        <position position="62"/>
    </location>
    <ligand>
        <name>substrate</name>
    </ligand>
</feature>
<dbReference type="PATRIC" id="fig|1350482.3.peg.1522"/>
<dbReference type="EMBL" id="ATNL01000007">
    <property type="protein sequence ID" value="KON73958.1"/>
    <property type="molecule type" value="Genomic_DNA"/>
</dbReference>
<feature type="active site" description="Proton acceptor" evidence="3">
    <location>
        <position position="127"/>
    </location>
</feature>
<dbReference type="InterPro" id="IPR011004">
    <property type="entry name" value="Trimer_LpxA-like_sf"/>
</dbReference>
<evidence type="ECO:0000256" key="2">
    <source>
        <dbReference type="ARBA" id="ARBA00022737"/>
    </source>
</evidence>
<dbReference type="GO" id="GO:0016740">
    <property type="term" value="F:transferase activity"/>
    <property type="evidence" value="ECO:0007669"/>
    <property type="project" value="UniProtKB-KW"/>
</dbReference>
<organism evidence="5 6">
    <name type="scientific">Cellulosimicrobium cellulans F16</name>
    <dbReference type="NCBI Taxonomy" id="1350482"/>
    <lineage>
        <taxon>Bacteria</taxon>
        <taxon>Bacillati</taxon>
        <taxon>Actinomycetota</taxon>
        <taxon>Actinomycetes</taxon>
        <taxon>Micrococcales</taxon>
        <taxon>Promicromonosporaceae</taxon>
        <taxon>Cellulosimicrobium</taxon>
    </lineage>
</organism>
<evidence type="ECO:0000256" key="1">
    <source>
        <dbReference type="ARBA" id="ARBA00022679"/>
    </source>
</evidence>
<sequence>MTALILLGGGGHARSAADVATRLGRVVRAVVAPGGAPGWTVPVVDTLDEVETADAELLVCIGDSAVRSRVTAEVEGLGLRLGTLVARTATAGSPVAAGTQILEHAHVGPGASVGRGVIVNTRATVEHDCAVGDFAHVAPGATLLGSVSIGACTLVGAGATVLPGVQVGADAVIAAGAVVVRDVAPGRLVRGVPARALDR</sequence>
<keyword evidence="6" id="KW-1185">Reference proteome</keyword>
<dbReference type="PROSITE" id="PS00101">
    <property type="entry name" value="HEXAPEP_TRANSFERASES"/>
    <property type="match status" value="1"/>
</dbReference>
<proteinExistence type="predicted"/>
<keyword evidence="2" id="KW-0677">Repeat</keyword>
<dbReference type="InterPro" id="IPR020019">
    <property type="entry name" value="AcTrfase_PglD-like"/>
</dbReference>
<evidence type="ECO:0000313" key="6">
    <source>
        <dbReference type="Proteomes" id="UP000037387"/>
    </source>
</evidence>
<keyword evidence="1" id="KW-0808">Transferase</keyword>
<dbReference type="Proteomes" id="UP000037387">
    <property type="component" value="Unassembled WGS sequence"/>
</dbReference>
<evidence type="ECO:0000313" key="5">
    <source>
        <dbReference type="EMBL" id="KON73958.1"/>
    </source>
</evidence>
<comment type="caution">
    <text evidence="5">The sequence shown here is derived from an EMBL/GenBank/DDBJ whole genome shotgun (WGS) entry which is preliminary data.</text>
</comment>
<dbReference type="PANTHER" id="PTHR43300:SF7">
    <property type="entry name" value="UDP-N-ACETYLBACILLOSAMINE N-ACETYLTRANSFERASE"/>
    <property type="match status" value="1"/>
</dbReference>
<dbReference type="SUPFAM" id="SSF51161">
    <property type="entry name" value="Trimeric LpxA-like enzymes"/>
    <property type="match status" value="1"/>
</dbReference>
<dbReference type="InterPro" id="IPR018357">
    <property type="entry name" value="Hexapep_transf_CS"/>
</dbReference>
<feature type="binding site" evidence="4">
    <location>
        <position position="136"/>
    </location>
    <ligand>
        <name>acetyl-CoA</name>
        <dbReference type="ChEBI" id="CHEBI:57288"/>
    </ligand>
</feature>
<dbReference type="InterPro" id="IPR050179">
    <property type="entry name" value="Trans_hexapeptide_repeat"/>
</dbReference>
<dbReference type="RefSeq" id="WP_053370054.1">
    <property type="nucleotide sequence ID" value="NZ_KQ435289.1"/>
</dbReference>
<feature type="site" description="Increases basicity of active site His" evidence="3">
    <location>
        <position position="128"/>
    </location>
</feature>
<name>A0A0M0F936_CELCE</name>
<dbReference type="PANTHER" id="PTHR43300">
    <property type="entry name" value="ACETYLTRANSFERASE"/>
    <property type="match status" value="1"/>
</dbReference>
<dbReference type="AlphaFoldDB" id="A0A0M0F936"/>
<gene>
    <name evidence="5" type="ORF">M768_07580</name>
</gene>
<dbReference type="Gene3D" id="3.40.50.20">
    <property type="match status" value="1"/>
</dbReference>
<evidence type="ECO:0000256" key="4">
    <source>
        <dbReference type="PIRSR" id="PIRSR620019-2"/>
    </source>
</evidence>
<protein>
    <recommendedName>
        <fullName evidence="7">PglD N-terminal domain-containing protein</fullName>
    </recommendedName>
</protein>
<dbReference type="NCBIfam" id="TIGR03570">
    <property type="entry name" value="NeuD_NnaD"/>
    <property type="match status" value="1"/>
</dbReference>
<dbReference type="InterPro" id="IPR001451">
    <property type="entry name" value="Hexapep"/>
</dbReference>